<comment type="caution">
    <text evidence="4">The sequence shown here is derived from an EMBL/GenBank/DDBJ whole genome shotgun (WGS) entry which is preliminary data.</text>
</comment>
<proteinExistence type="predicted"/>
<evidence type="ECO:0000256" key="1">
    <source>
        <dbReference type="ARBA" id="ARBA00022679"/>
    </source>
</evidence>
<organism evidence="4 5">
    <name type="scientific">Arthrobotrys musiformis</name>
    <dbReference type="NCBI Taxonomy" id="47236"/>
    <lineage>
        <taxon>Eukaryota</taxon>
        <taxon>Fungi</taxon>
        <taxon>Dikarya</taxon>
        <taxon>Ascomycota</taxon>
        <taxon>Pezizomycotina</taxon>
        <taxon>Orbiliomycetes</taxon>
        <taxon>Orbiliales</taxon>
        <taxon>Orbiliaceae</taxon>
        <taxon>Arthrobotrys</taxon>
    </lineage>
</organism>
<dbReference type="Pfam" id="PF16911">
    <property type="entry name" value="PapA_C"/>
    <property type="match status" value="1"/>
</dbReference>
<dbReference type="PANTHER" id="PTHR42034">
    <property type="entry name" value="CHROMOSOME 7, WHOLE GENOME SHOTGUN SEQUENCE-RELATED"/>
    <property type="match status" value="1"/>
</dbReference>
<dbReference type="GO" id="GO:0016746">
    <property type="term" value="F:acyltransferase activity"/>
    <property type="evidence" value="ECO:0007669"/>
    <property type="project" value="UniProtKB-KW"/>
</dbReference>
<dbReference type="Proteomes" id="UP001370758">
    <property type="component" value="Unassembled WGS sequence"/>
</dbReference>
<dbReference type="Gene3D" id="3.30.559.30">
    <property type="entry name" value="Nonribosomal peptide synthetase, condensation domain"/>
    <property type="match status" value="1"/>
</dbReference>
<protein>
    <recommendedName>
        <fullName evidence="3">Phthiocerol/phthiodiolone dimycocerosyl transferase C-terminal domain-containing protein</fullName>
    </recommendedName>
</protein>
<keyword evidence="1" id="KW-0808">Transferase</keyword>
<dbReference type="PANTHER" id="PTHR42034:SF1">
    <property type="entry name" value="CONDENSATION DOMAIN-CONTAINING PROTEIN"/>
    <property type="match status" value="1"/>
</dbReference>
<sequence length="443" mass="48725">MTESKIHWKEVSPGNWARDFDPVEKTLNLLTFGSPLLIQYIISIGAVLPEKRSLEEVKDAWAALRYFHPVIGCTITTTGFEYQVPTEEGIRKWVEDTVVVDNSGKPGRELLLSAVAPKNGASELHFMPDRNEICLLLRHEVVDGIGSLILLNQYLKMLRQGTKVSKFGDEPALLTPSITEILKAEEPSAAAIEEAHRIRDNYTKKRAIGLKTKPLDPAAPVTFQQVEHEFSEAETSAIIRACKERGITVIHATNAAMALAILENSGETSGNYCGVGPVSMRDLLPAPYNTPEGGVGNLITAIFPMLEVSTSSEFLDLAEQISELYSWWKYKPDNVQCISALPDLLAEGFAMAAALGIEVPATVATISLGIIEKHVTEPVQDFWFNLGFSVSTSAMYVYTSKGRLRFALCYSSAFHDTKGMEGVVDRTVHYLNRGLALKGVLDH</sequence>
<evidence type="ECO:0000313" key="4">
    <source>
        <dbReference type="EMBL" id="KAK6498404.1"/>
    </source>
</evidence>
<dbReference type="SUPFAM" id="SSF52777">
    <property type="entry name" value="CoA-dependent acyltransferases"/>
    <property type="match status" value="1"/>
</dbReference>
<name>A0AAV9VX65_9PEZI</name>
<dbReference type="EMBL" id="JAVHJL010000008">
    <property type="protein sequence ID" value="KAK6498404.1"/>
    <property type="molecule type" value="Genomic_DNA"/>
</dbReference>
<reference evidence="4 5" key="1">
    <citation type="submission" date="2023-08" db="EMBL/GenBank/DDBJ databases">
        <authorList>
            <person name="Palmer J.M."/>
        </authorList>
    </citation>
    <scope>NUCLEOTIDE SEQUENCE [LARGE SCALE GENOMIC DNA]</scope>
    <source>
        <strain evidence="4 5">TWF481</strain>
    </source>
</reference>
<feature type="domain" description="Phthiocerol/phthiodiolone dimycocerosyl transferase C-terminal" evidence="3">
    <location>
        <begin position="220"/>
        <end position="323"/>
    </location>
</feature>
<evidence type="ECO:0000259" key="3">
    <source>
        <dbReference type="Pfam" id="PF16911"/>
    </source>
</evidence>
<accession>A0AAV9VX65</accession>
<dbReference type="Gene3D" id="3.30.559.10">
    <property type="entry name" value="Chloramphenicol acetyltransferase-like domain"/>
    <property type="match status" value="1"/>
</dbReference>
<dbReference type="InterPro" id="IPR023213">
    <property type="entry name" value="CAT-like_dom_sf"/>
</dbReference>
<dbReference type="AlphaFoldDB" id="A0AAV9VX65"/>
<keyword evidence="2" id="KW-0012">Acyltransferase</keyword>
<gene>
    <name evidence="4" type="ORF">TWF481_010995</name>
</gene>
<evidence type="ECO:0000256" key="2">
    <source>
        <dbReference type="ARBA" id="ARBA00023315"/>
    </source>
</evidence>
<dbReference type="InterPro" id="IPR031641">
    <property type="entry name" value="PapA_C"/>
</dbReference>
<keyword evidence="5" id="KW-1185">Reference proteome</keyword>
<evidence type="ECO:0000313" key="5">
    <source>
        <dbReference type="Proteomes" id="UP001370758"/>
    </source>
</evidence>